<dbReference type="InterPro" id="IPR008727">
    <property type="entry name" value="PAAR_motif"/>
</dbReference>
<evidence type="ECO:0008006" key="6">
    <source>
        <dbReference type="Google" id="ProtNLM"/>
    </source>
</evidence>
<sequence length="160" mass="17249">MPRVIRLGDPTDHGGAVVQTSAPNFKVNGVTVARKGDRCSCPRDGHHDCVIIEGDEHFKVDGVPVPGIGMVEIVAVLAGGSLIAAVVSLALWRIERRANHGIARRRISVLDRTRWTMPPLEQLTAARLTPLKRTWMLVLRGYLVIAAGLVLVRIAGLVAG</sequence>
<feature type="transmembrane region" description="Helical" evidence="1">
    <location>
        <begin position="137"/>
        <end position="159"/>
    </location>
</feature>
<organism evidence="3">
    <name type="scientific">Ralstonia solanacearum</name>
    <name type="common">Pseudomonas solanacearum</name>
    <dbReference type="NCBI Taxonomy" id="305"/>
    <lineage>
        <taxon>Bacteria</taxon>
        <taxon>Pseudomonadati</taxon>
        <taxon>Pseudomonadota</taxon>
        <taxon>Betaproteobacteria</taxon>
        <taxon>Burkholderiales</taxon>
        <taxon>Burkholderiaceae</taxon>
        <taxon>Ralstonia</taxon>
        <taxon>Ralstonia solanacearum species complex</taxon>
    </lineage>
</organism>
<name>A0A0S4VM73_RALSL</name>
<proteinExistence type="predicted"/>
<accession>A0A0S4VM73</accession>
<evidence type="ECO:0000313" key="5">
    <source>
        <dbReference type="EMBL" id="CUV63884.1"/>
    </source>
</evidence>
<protein>
    <recommendedName>
        <fullName evidence="6">Transmembrane protein</fullName>
    </recommendedName>
</protein>
<feature type="transmembrane region" description="Helical" evidence="1">
    <location>
        <begin position="73"/>
        <end position="94"/>
    </location>
</feature>
<dbReference type="CDD" id="cd14744">
    <property type="entry name" value="PAAR_CT_2"/>
    <property type="match status" value="1"/>
</dbReference>
<keyword evidence="1" id="KW-1133">Transmembrane helix</keyword>
<keyword evidence="1" id="KW-0472">Membrane</keyword>
<reference evidence="3" key="1">
    <citation type="submission" date="2015-10" db="EMBL/GenBank/DDBJ databases">
        <authorList>
            <person name="Gilbert D.G."/>
        </authorList>
    </citation>
    <scope>NUCLEOTIDE SEQUENCE</scope>
    <source>
        <strain evidence="3">Phyl III-seqv23</strain>
    </source>
</reference>
<dbReference type="EMBL" id="LN899823">
    <property type="protein sequence ID" value="CUV26020.1"/>
    <property type="molecule type" value="Genomic_DNA"/>
</dbReference>
<dbReference type="AlphaFoldDB" id="A0A0S4VM73"/>
<evidence type="ECO:0000313" key="2">
    <source>
        <dbReference type="EMBL" id="CUV26020.1"/>
    </source>
</evidence>
<gene>
    <name evidence="5" type="ORF">RD1301_v1_4120002</name>
    <name evidence="2" type="ORF">RUN1744_v1_1190008</name>
    <name evidence="3" type="ORF">TD1301_v1_1450002</name>
    <name evidence="4" type="ORF">TF3108_v1_1440035</name>
</gene>
<dbReference type="EMBL" id="LN899822">
    <property type="protein sequence ID" value="CUV63884.1"/>
    <property type="molecule type" value="Genomic_DNA"/>
</dbReference>
<evidence type="ECO:0000313" key="4">
    <source>
        <dbReference type="EMBL" id="CUV42692.1"/>
    </source>
</evidence>
<dbReference type="Pfam" id="PF05488">
    <property type="entry name" value="PAAR_motif"/>
    <property type="match status" value="1"/>
</dbReference>
<keyword evidence="1" id="KW-0812">Transmembrane</keyword>
<dbReference type="Gene3D" id="2.60.200.60">
    <property type="match status" value="1"/>
</dbReference>
<dbReference type="EMBL" id="LN899826">
    <property type="protein sequence ID" value="CUV42692.1"/>
    <property type="molecule type" value="Genomic_DNA"/>
</dbReference>
<evidence type="ECO:0000313" key="3">
    <source>
        <dbReference type="EMBL" id="CUV35472.1"/>
    </source>
</evidence>
<evidence type="ECO:0000256" key="1">
    <source>
        <dbReference type="SAM" id="Phobius"/>
    </source>
</evidence>
<dbReference type="EMBL" id="LN899825">
    <property type="protein sequence ID" value="CUV35472.1"/>
    <property type="molecule type" value="Genomic_DNA"/>
</dbReference>